<sequence>MVYMSGAKAARNASSLVNRTCAYGGSCGGNKKAGIVTYGATWARGNMGNFLIRAPQGCCANNNSILFGQVNTTRNPVQYTRARAGIVKGLSGMG</sequence>
<reference evidence="1" key="1">
    <citation type="journal article" date="2020" name="Nature">
        <title>Giant virus diversity and host interactions through global metagenomics.</title>
        <authorList>
            <person name="Schulz F."/>
            <person name="Roux S."/>
            <person name="Paez-Espino D."/>
            <person name="Jungbluth S."/>
            <person name="Walsh D.A."/>
            <person name="Denef V.J."/>
            <person name="McMahon K.D."/>
            <person name="Konstantinidis K.T."/>
            <person name="Eloe-Fadrosh E.A."/>
            <person name="Kyrpides N.C."/>
            <person name="Woyke T."/>
        </authorList>
    </citation>
    <scope>NUCLEOTIDE SEQUENCE</scope>
    <source>
        <strain evidence="1">GVMAG-M-3300010158-59</strain>
    </source>
</reference>
<proteinExistence type="predicted"/>
<dbReference type="EMBL" id="MN739103">
    <property type="protein sequence ID" value="QHS88871.1"/>
    <property type="molecule type" value="Genomic_DNA"/>
</dbReference>
<accession>A0A6C0BAW7</accession>
<dbReference type="AlphaFoldDB" id="A0A6C0BAW7"/>
<name>A0A6C0BAW7_9ZZZZ</name>
<protein>
    <submittedName>
        <fullName evidence="1">Uncharacterized protein</fullName>
    </submittedName>
</protein>
<organism evidence="1">
    <name type="scientific">viral metagenome</name>
    <dbReference type="NCBI Taxonomy" id="1070528"/>
    <lineage>
        <taxon>unclassified sequences</taxon>
        <taxon>metagenomes</taxon>
        <taxon>organismal metagenomes</taxon>
    </lineage>
</organism>
<evidence type="ECO:0000313" key="1">
    <source>
        <dbReference type="EMBL" id="QHS88871.1"/>
    </source>
</evidence>